<feature type="compositionally biased region" description="Acidic residues" evidence="1">
    <location>
        <begin position="200"/>
        <end position="213"/>
    </location>
</feature>
<evidence type="ECO:0000256" key="1">
    <source>
        <dbReference type="SAM" id="MobiDB-lite"/>
    </source>
</evidence>
<organism evidence="2 3">
    <name type="scientific">Mycena sanguinolenta</name>
    <dbReference type="NCBI Taxonomy" id="230812"/>
    <lineage>
        <taxon>Eukaryota</taxon>
        <taxon>Fungi</taxon>
        <taxon>Dikarya</taxon>
        <taxon>Basidiomycota</taxon>
        <taxon>Agaricomycotina</taxon>
        <taxon>Agaricomycetes</taxon>
        <taxon>Agaricomycetidae</taxon>
        <taxon>Agaricales</taxon>
        <taxon>Marasmiineae</taxon>
        <taxon>Mycenaceae</taxon>
        <taxon>Mycena</taxon>
    </lineage>
</organism>
<dbReference type="Proteomes" id="UP000623467">
    <property type="component" value="Unassembled WGS sequence"/>
</dbReference>
<feature type="region of interest" description="Disordered" evidence="1">
    <location>
        <begin position="187"/>
        <end position="213"/>
    </location>
</feature>
<comment type="caution">
    <text evidence="2">The sequence shown here is derived from an EMBL/GenBank/DDBJ whole genome shotgun (WGS) entry which is preliminary data.</text>
</comment>
<dbReference type="OrthoDB" id="2745518at2759"/>
<proteinExistence type="predicted"/>
<protein>
    <submittedName>
        <fullName evidence="2">F-box domain-containing protein</fullName>
    </submittedName>
</protein>
<keyword evidence="3" id="KW-1185">Reference proteome</keyword>
<evidence type="ECO:0000313" key="3">
    <source>
        <dbReference type="Proteomes" id="UP000623467"/>
    </source>
</evidence>
<sequence length="291" mass="32389">MISTKMASAMCSDSVRPCCGNIRRMNSFNCTPSSGFSAASWKMCAWGDPNQSNIVDVLLTMGPDGVKRAWDERAYVSLADEIDLDWDEDLDYPLFAGYFSLPLENIWTVRKVTPPKDDEPGTRFILDTIIGANDLCSQCAAPGGLALLTEANWHRAPLYPGQLLKGKLNQTPTFQTFFFAALRSHARPDHRDGGSACSDSDSDDDEYPLAEDESFSRQPWVARVFGVAAALNAPGVGREHLWRWLLQERINGGWSPPPQNCWYGYNCRTMVHNQTHANKLNHLCVPTRGEA</sequence>
<gene>
    <name evidence="2" type="ORF">MSAN_01547500</name>
</gene>
<evidence type="ECO:0000313" key="2">
    <source>
        <dbReference type="EMBL" id="KAF7353572.1"/>
    </source>
</evidence>
<dbReference type="AlphaFoldDB" id="A0A8H6Y817"/>
<reference evidence="2" key="1">
    <citation type="submission" date="2020-05" db="EMBL/GenBank/DDBJ databases">
        <title>Mycena genomes resolve the evolution of fungal bioluminescence.</title>
        <authorList>
            <person name="Tsai I.J."/>
        </authorList>
    </citation>
    <scope>NUCLEOTIDE SEQUENCE</scope>
    <source>
        <strain evidence="2">160909Yilan</strain>
    </source>
</reference>
<name>A0A8H6Y817_9AGAR</name>
<accession>A0A8H6Y817</accession>
<dbReference type="EMBL" id="JACAZH010000012">
    <property type="protein sequence ID" value="KAF7353572.1"/>
    <property type="molecule type" value="Genomic_DNA"/>
</dbReference>